<comment type="caution">
    <text evidence="1">The sequence shown here is derived from an EMBL/GenBank/DDBJ whole genome shotgun (WGS) entry which is preliminary data.</text>
</comment>
<name>A0A1F4S785_UNCSA</name>
<dbReference type="Proteomes" id="UP000177905">
    <property type="component" value="Unassembled WGS sequence"/>
</dbReference>
<sequence length="256" mass="29213">MLNRKTISFEFLNTVERKVSIELMGTLRYVREGNIELFTDELKATLKGIGLPVVNSRLLQAIKTGGVEFVLRRLLEEAKLLESGKLQMPYEGFGVESIAILIKRQFANNETPLGTISSDLFPFGIWNALIAGEWIEGIRLGRGENVGVNGRILPKFKVFFSHAEFISERKLYFLTESEKEKVYLMLVKAKACAVLSIPYNSSFEMAWSAFRILADLLKETDREAYNILRENTINVMKFSPFDCDESKWNSLRTFTS</sequence>
<evidence type="ECO:0000313" key="2">
    <source>
        <dbReference type="Proteomes" id="UP000177905"/>
    </source>
</evidence>
<proteinExistence type="predicted"/>
<gene>
    <name evidence="1" type="ORF">A2290_04270</name>
</gene>
<accession>A0A1F4S785</accession>
<dbReference type="EMBL" id="MEUA01000010">
    <property type="protein sequence ID" value="OGC16298.1"/>
    <property type="molecule type" value="Genomic_DNA"/>
</dbReference>
<evidence type="ECO:0000313" key="1">
    <source>
        <dbReference type="EMBL" id="OGC16298.1"/>
    </source>
</evidence>
<organism evidence="1 2">
    <name type="scientific">candidate division WOR-1 bacterium RIFOXYB2_FULL_36_35</name>
    <dbReference type="NCBI Taxonomy" id="1802578"/>
    <lineage>
        <taxon>Bacteria</taxon>
        <taxon>Bacillati</taxon>
        <taxon>Saganbacteria</taxon>
    </lineage>
</organism>
<protein>
    <submittedName>
        <fullName evidence="1">Uncharacterized protein</fullName>
    </submittedName>
</protein>
<dbReference type="AlphaFoldDB" id="A0A1F4S785"/>
<reference evidence="1 2" key="1">
    <citation type="journal article" date="2016" name="Nat. Commun.">
        <title>Thousands of microbial genomes shed light on interconnected biogeochemical processes in an aquifer system.</title>
        <authorList>
            <person name="Anantharaman K."/>
            <person name="Brown C.T."/>
            <person name="Hug L.A."/>
            <person name="Sharon I."/>
            <person name="Castelle C.J."/>
            <person name="Probst A.J."/>
            <person name="Thomas B.C."/>
            <person name="Singh A."/>
            <person name="Wilkins M.J."/>
            <person name="Karaoz U."/>
            <person name="Brodie E.L."/>
            <person name="Williams K.H."/>
            <person name="Hubbard S.S."/>
            <person name="Banfield J.F."/>
        </authorList>
    </citation>
    <scope>NUCLEOTIDE SEQUENCE [LARGE SCALE GENOMIC DNA]</scope>
</reference>